<organism evidence="2 3">
    <name type="scientific">Desulfitobacterium dichloroeliminans (strain LMG P-21439 / DCA1)</name>
    <dbReference type="NCBI Taxonomy" id="871963"/>
    <lineage>
        <taxon>Bacteria</taxon>
        <taxon>Bacillati</taxon>
        <taxon>Bacillota</taxon>
        <taxon>Clostridia</taxon>
        <taxon>Eubacteriales</taxon>
        <taxon>Desulfitobacteriaceae</taxon>
        <taxon>Desulfitobacterium</taxon>
    </lineage>
</organism>
<dbReference type="EMBL" id="CP003344">
    <property type="protein sequence ID" value="AGA68561.1"/>
    <property type="molecule type" value="Genomic_DNA"/>
</dbReference>
<feature type="compositionally biased region" description="Polar residues" evidence="1">
    <location>
        <begin position="10"/>
        <end position="29"/>
    </location>
</feature>
<dbReference type="KEGG" id="ddl:Desdi_1044"/>
<feature type="region of interest" description="Disordered" evidence="1">
    <location>
        <begin position="1"/>
        <end position="108"/>
    </location>
</feature>
<accession>L0F7E8</accession>
<dbReference type="eggNOG" id="ENOG5033NFP">
    <property type="taxonomic scope" value="Bacteria"/>
</dbReference>
<gene>
    <name evidence="2" type="ordered locus">Desdi_1044</name>
</gene>
<evidence type="ECO:0000313" key="2">
    <source>
        <dbReference type="EMBL" id="AGA68561.1"/>
    </source>
</evidence>
<evidence type="ECO:0000256" key="1">
    <source>
        <dbReference type="SAM" id="MobiDB-lite"/>
    </source>
</evidence>
<keyword evidence="3" id="KW-1185">Reference proteome</keyword>
<feature type="compositionally biased region" description="Low complexity" evidence="1">
    <location>
        <begin position="30"/>
        <end position="65"/>
    </location>
</feature>
<evidence type="ECO:0000313" key="3">
    <source>
        <dbReference type="Proteomes" id="UP000010797"/>
    </source>
</evidence>
<proteinExistence type="predicted"/>
<reference evidence="3" key="1">
    <citation type="submission" date="2012-02" db="EMBL/GenBank/DDBJ databases">
        <title>Complete sequence of Desulfitobacterium dichloroeliminans LMG P-21439.</title>
        <authorList>
            <person name="Lucas S."/>
            <person name="Han J."/>
            <person name="Lapidus A."/>
            <person name="Cheng J.-F."/>
            <person name="Goodwin L."/>
            <person name="Pitluck S."/>
            <person name="Peters L."/>
            <person name="Ovchinnikova G."/>
            <person name="Teshima H."/>
            <person name="Detter J.C."/>
            <person name="Han C."/>
            <person name="Tapia R."/>
            <person name="Land M."/>
            <person name="Hauser L."/>
            <person name="Kyrpides N."/>
            <person name="Ivanova N."/>
            <person name="Pagani I."/>
            <person name="Kruse T."/>
            <person name="de Vos W.M."/>
            <person name="Boon N."/>
            <person name="Smidt H."/>
            <person name="Woyke T."/>
        </authorList>
    </citation>
    <scope>NUCLEOTIDE SEQUENCE [LARGE SCALE GENOMIC DNA]</scope>
    <source>
        <strain evidence="3">LMG P-21439 / DCA1</strain>
    </source>
</reference>
<feature type="compositionally biased region" description="Polar residues" evidence="1">
    <location>
        <begin position="71"/>
        <end position="83"/>
    </location>
</feature>
<dbReference type="Proteomes" id="UP000010797">
    <property type="component" value="Chromosome"/>
</dbReference>
<dbReference type="HOGENOM" id="CLU_1238574_0_0_9"/>
<protein>
    <submittedName>
        <fullName evidence="2">Uncharacterized protein</fullName>
    </submittedName>
</protein>
<name>L0F7E8_DESDL</name>
<dbReference type="AlphaFoldDB" id="L0F7E8"/>
<sequence>MHLFSPAKPQGNSLGTPQANSRFFQNNIYNLPLAPSTPSSLTSQQQSPLSSNPLPANPNSAPQSSTDKRLQSTPQTTVNQKTPNIIRPTGKPKPSQNSPAKSSENALENSNLSLSSLLQQQGLRLLQNYGPTLARELGTPFARNFAPQLAQRLGPALADKVTLPLIKKVGFPLAKRVGLPLAKKLGGLVLKRIGF</sequence>